<evidence type="ECO:0000256" key="3">
    <source>
        <dbReference type="ARBA" id="ARBA00022771"/>
    </source>
</evidence>
<feature type="region of interest" description="Disordered" evidence="7">
    <location>
        <begin position="448"/>
        <end position="557"/>
    </location>
</feature>
<feature type="compositionally biased region" description="Basic and acidic residues" evidence="7">
    <location>
        <begin position="295"/>
        <end position="304"/>
    </location>
</feature>
<feature type="region of interest" description="Disordered" evidence="7">
    <location>
        <begin position="108"/>
        <end position="127"/>
    </location>
</feature>
<evidence type="ECO:0000256" key="1">
    <source>
        <dbReference type="ARBA" id="ARBA00022723"/>
    </source>
</evidence>
<keyword evidence="5" id="KW-0539">Nucleus</keyword>
<dbReference type="OMA" id="VHMNWHY"/>
<name>A0A7M7PLX6_STRPU</name>
<dbReference type="GO" id="GO:0000978">
    <property type="term" value="F:RNA polymerase II cis-regulatory region sequence-specific DNA binding"/>
    <property type="evidence" value="ECO:0000318"/>
    <property type="project" value="GO_Central"/>
</dbReference>
<dbReference type="OrthoDB" id="3437960at2759"/>
<dbReference type="InParanoid" id="A0A7M7PLX6"/>
<dbReference type="Gene3D" id="3.30.160.60">
    <property type="entry name" value="Classic Zinc Finger"/>
    <property type="match status" value="8"/>
</dbReference>
<feature type="compositionally biased region" description="Basic and acidic residues" evidence="7">
    <location>
        <begin position="257"/>
        <end position="269"/>
    </location>
</feature>
<feature type="compositionally biased region" description="Acidic residues" evidence="7">
    <location>
        <begin position="463"/>
        <end position="473"/>
    </location>
</feature>
<dbReference type="FunFam" id="3.30.160.60:FF:002583">
    <property type="entry name" value="Zinc finger protein, putative"/>
    <property type="match status" value="2"/>
</dbReference>
<reference evidence="10" key="1">
    <citation type="submission" date="2015-02" db="EMBL/GenBank/DDBJ databases">
        <title>Genome sequencing for Strongylocentrotus purpuratus.</title>
        <authorList>
            <person name="Murali S."/>
            <person name="Liu Y."/>
            <person name="Vee V."/>
            <person name="English A."/>
            <person name="Wang M."/>
            <person name="Skinner E."/>
            <person name="Han Y."/>
            <person name="Muzny D.M."/>
            <person name="Worley K.C."/>
            <person name="Gibbs R.A."/>
        </authorList>
    </citation>
    <scope>NUCLEOTIDE SEQUENCE</scope>
</reference>
<dbReference type="GO" id="GO:0005634">
    <property type="term" value="C:nucleus"/>
    <property type="evidence" value="ECO:0007669"/>
    <property type="project" value="UniProtKB-SubCell"/>
</dbReference>
<feature type="region of interest" description="Disordered" evidence="7">
    <location>
        <begin position="249"/>
        <end position="337"/>
    </location>
</feature>
<feature type="domain" description="C2H2-type" evidence="8">
    <location>
        <begin position="688"/>
        <end position="710"/>
    </location>
</feature>
<evidence type="ECO:0000256" key="6">
    <source>
        <dbReference type="PROSITE-ProRule" id="PRU00042"/>
    </source>
</evidence>
<feature type="compositionally biased region" description="Basic residues" evidence="7">
    <location>
        <begin position="282"/>
        <end position="294"/>
    </location>
</feature>
<dbReference type="InterPro" id="IPR050527">
    <property type="entry name" value="Snail/Krueppel_Znf"/>
</dbReference>
<evidence type="ECO:0000256" key="2">
    <source>
        <dbReference type="ARBA" id="ARBA00022737"/>
    </source>
</evidence>
<feature type="domain" description="C2H2-type" evidence="8">
    <location>
        <begin position="744"/>
        <end position="772"/>
    </location>
</feature>
<evidence type="ECO:0000259" key="8">
    <source>
        <dbReference type="PROSITE" id="PS50157"/>
    </source>
</evidence>
<feature type="compositionally biased region" description="Polar residues" evidence="7">
    <location>
        <begin position="917"/>
        <end position="926"/>
    </location>
</feature>
<protein>
    <recommendedName>
        <fullName evidence="8">C2H2-type domain-containing protein</fullName>
    </recommendedName>
</protein>
<dbReference type="GeneID" id="100889344"/>
<keyword evidence="3 6" id="KW-0863">Zinc-finger</keyword>
<sequence length="963" mass="109306">MALSKDAIPMWDMVSPEDDKALMEKFTAESNKVSNSWSLGSASSLEKDAAVSFLVQLGAVQIAIQCDSQQIASQKQVSIHFGDEQHIETEHGALQPVQTKDNVPIREKSVTPATVSQHQDSKEVQIDYDDDEDNSYAAWMTEPDDGDDDDTQTSDTAKVIESSCPSATLQPREEHPCPDCHVILHSTWDLDLHKLHDCTESNNSIQYVYNCDQCRKSFHRWALTVVHLRKVHNYNMTHSETIKKLDELKSTKRQKSGKKDEKCLPSEKKALRRPGLGEAKRKTTRKKVAGRKKRENGDMQEVKKQTTRKKVARRKKRDNGDMQEVKKQTKSDRRNAPRLSKRLCIRLNKDVIKILESEGDDENNLTTNYMIIKPERTAGVSNVEKAQQRHTSDEHQNLNFKTEASGGKLATGRLNNEPQGQGNTAEQVEEKGEEDLILMKEVELVIEDGEKETSATMPMPESEISEAELEEETGNTLISQRDEGQGQAAEAVEENQDASADPIMEKKRKIQTADLKVHESQEGTSEPRDMIEHKASHETAERETKEASNLDADDDENNFTTIQKSTENAIVCSLCDLQFETKQDRNKHMPSHKEHRLQYKCSTCGKTFNAKVTYRTHVETHQDKTKRQKYHCKTCDKTYLSKYTYNNHMDSHVGKSKLFKCDTCGKTCASKSYLEYHINTIHIKEIKYTCEVCGQRFYDTRRIKSHVESHKERAFKCEECGKGFIRAYQLKNHKKTVHSNAGHCLCEVCGSAFKSQGNLKQHNLTVHTDVYKYSCNVCGKKFKRTSLRNSHMKIHSNDPANKPFKCELCRKAFASQDKLKVHMNWHYNIRSFTCDLCGKSFLTKGNLVKHQYVHKDKKPHECQICSRGFMDLPGLRKHLDVIHKITLKKVVTQRVLEANDAKESGGDGVPARKPAATPSSPSNSGTEDTDNDSPDFKRGKLAQVSEASDGQVVREALLAMMNL</sequence>
<feature type="compositionally biased region" description="Basic and acidic residues" evidence="7">
    <location>
        <begin position="386"/>
        <end position="396"/>
    </location>
</feature>
<proteinExistence type="predicted"/>
<dbReference type="PROSITE" id="PS00028">
    <property type="entry name" value="ZINC_FINGER_C2H2_1"/>
    <property type="match status" value="10"/>
</dbReference>
<feature type="domain" description="C2H2-type" evidence="8">
    <location>
        <begin position="773"/>
        <end position="800"/>
    </location>
</feature>
<keyword evidence="2" id="KW-0677">Repeat</keyword>
<organism evidence="9 10">
    <name type="scientific">Strongylocentrotus purpuratus</name>
    <name type="common">Purple sea urchin</name>
    <dbReference type="NCBI Taxonomy" id="7668"/>
    <lineage>
        <taxon>Eukaryota</taxon>
        <taxon>Metazoa</taxon>
        <taxon>Echinodermata</taxon>
        <taxon>Eleutherozoa</taxon>
        <taxon>Echinozoa</taxon>
        <taxon>Echinoidea</taxon>
        <taxon>Euechinoidea</taxon>
        <taxon>Echinacea</taxon>
        <taxon>Camarodonta</taxon>
        <taxon>Echinidea</taxon>
        <taxon>Strongylocentrotidae</taxon>
        <taxon>Strongylocentrotus</taxon>
    </lineage>
</organism>
<dbReference type="Pfam" id="PF00096">
    <property type="entry name" value="zf-C2H2"/>
    <property type="match status" value="6"/>
</dbReference>
<keyword evidence="10" id="KW-1185">Reference proteome</keyword>
<keyword evidence="1" id="KW-0479">Metal-binding</keyword>
<dbReference type="PANTHER" id="PTHR24388:SF104">
    <property type="entry name" value="AT-RICH BINDING PROTEIN-RELATED"/>
    <property type="match status" value="1"/>
</dbReference>
<feature type="domain" description="C2H2-type" evidence="8">
    <location>
        <begin position="630"/>
        <end position="657"/>
    </location>
</feature>
<dbReference type="InterPro" id="IPR013087">
    <property type="entry name" value="Znf_C2H2_type"/>
</dbReference>
<dbReference type="FunFam" id="3.30.160.60:FF:003789">
    <property type="entry name" value="Uncharacterized protein"/>
    <property type="match status" value="1"/>
</dbReference>
<dbReference type="GO" id="GO:0003700">
    <property type="term" value="F:DNA-binding transcription factor activity"/>
    <property type="evidence" value="ECO:0000318"/>
    <property type="project" value="GO_Central"/>
</dbReference>
<accession>A0A7M7PLX6</accession>
<evidence type="ECO:0000256" key="4">
    <source>
        <dbReference type="ARBA" id="ARBA00022833"/>
    </source>
</evidence>
<feature type="compositionally biased region" description="Basic residues" evidence="7">
    <location>
        <begin position="305"/>
        <end position="317"/>
    </location>
</feature>
<dbReference type="Pfam" id="PF12874">
    <property type="entry name" value="zf-met"/>
    <property type="match status" value="1"/>
</dbReference>
<feature type="region of interest" description="Disordered" evidence="7">
    <location>
        <begin position="381"/>
        <end position="434"/>
    </location>
</feature>
<dbReference type="AlphaFoldDB" id="A0A7M7PLX6"/>
<dbReference type="FunFam" id="3.30.160.60:FF:000065">
    <property type="entry name" value="B-cell CLL/lymphoma 6, member B"/>
    <property type="match status" value="1"/>
</dbReference>
<feature type="domain" description="C2H2-type" evidence="8">
    <location>
        <begin position="804"/>
        <end position="831"/>
    </location>
</feature>
<evidence type="ECO:0000256" key="5">
    <source>
        <dbReference type="ARBA" id="ARBA00023242"/>
    </source>
</evidence>
<dbReference type="GO" id="GO:0008270">
    <property type="term" value="F:zinc ion binding"/>
    <property type="evidence" value="ECO:0007669"/>
    <property type="project" value="UniProtKB-KW"/>
</dbReference>
<feature type="compositionally biased region" description="Polar residues" evidence="7">
    <location>
        <begin position="413"/>
        <end position="426"/>
    </location>
</feature>
<dbReference type="PANTHER" id="PTHR24388">
    <property type="entry name" value="ZINC FINGER PROTEIN"/>
    <property type="match status" value="1"/>
</dbReference>
<evidence type="ECO:0000313" key="9">
    <source>
        <dbReference type="EnsemblMetazoa" id="XP_030852221"/>
    </source>
</evidence>
<dbReference type="SMART" id="SM00355">
    <property type="entry name" value="ZnF_C2H2"/>
    <property type="match status" value="13"/>
</dbReference>
<evidence type="ECO:0000256" key="7">
    <source>
        <dbReference type="SAM" id="MobiDB-lite"/>
    </source>
</evidence>
<feature type="compositionally biased region" description="Basic and acidic residues" evidence="7">
    <location>
        <begin position="515"/>
        <end position="548"/>
    </location>
</feature>
<feature type="domain" description="C2H2-type" evidence="8">
    <location>
        <begin position="715"/>
        <end position="743"/>
    </location>
</feature>
<feature type="domain" description="C2H2-type" evidence="8">
    <location>
        <begin position="659"/>
        <end position="687"/>
    </location>
</feature>
<evidence type="ECO:0000313" key="10">
    <source>
        <dbReference type="Proteomes" id="UP000007110"/>
    </source>
</evidence>
<dbReference type="PROSITE" id="PS50157">
    <property type="entry name" value="ZINC_FINGER_C2H2_2"/>
    <property type="match status" value="11"/>
</dbReference>
<feature type="domain" description="C2H2-type" evidence="8">
    <location>
        <begin position="860"/>
        <end position="883"/>
    </location>
</feature>
<dbReference type="KEGG" id="spu:100889344"/>
<dbReference type="InterPro" id="IPR036236">
    <property type="entry name" value="Znf_C2H2_sf"/>
</dbReference>
<dbReference type="EnsemblMetazoa" id="XM_030996361">
    <property type="protein sequence ID" value="XP_030852221"/>
    <property type="gene ID" value="LOC100889344"/>
</dbReference>
<reference evidence="9" key="2">
    <citation type="submission" date="2021-01" db="UniProtKB">
        <authorList>
            <consortium name="EnsemblMetazoa"/>
        </authorList>
    </citation>
    <scope>IDENTIFICATION</scope>
</reference>
<dbReference type="SUPFAM" id="SSF57667">
    <property type="entry name" value="beta-beta-alpha zinc fingers"/>
    <property type="match status" value="7"/>
</dbReference>
<dbReference type="RefSeq" id="XP_030852221.1">
    <property type="nucleotide sequence ID" value="XM_030996361.1"/>
</dbReference>
<feature type="compositionally biased region" description="Basic and acidic residues" evidence="7">
    <location>
        <begin position="318"/>
        <end position="335"/>
    </location>
</feature>
<keyword evidence="4" id="KW-0862">Zinc</keyword>
<dbReference type="GO" id="GO:0006357">
    <property type="term" value="P:regulation of transcription by RNA polymerase II"/>
    <property type="evidence" value="ECO:0000318"/>
    <property type="project" value="GO_Central"/>
</dbReference>
<feature type="region of interest" description="Disordered" evidence="7">
    <location>
        <begin position="899"/>
        <end position="948"/>
    </location>
</feature>
<feature type="domain" description="C2H2-type" evidence="8">
    <location>
        <begin position="209"/>
        <end position="237"/>
    </location>
</feature>
<dbReference type="FunFam" id="3.30.160.60:FF:004381">
    <property type="match status" value="1"/>
</dbReference>
<feature type="domain" description="C2H2-type" evidence="8">
    <location>
        <begin position="832"/>
        <end position="859"/>
    </location>
</feature>
<feature type="domain" description="C2H2-type" evidence="8">
    <location>
        <begin position="599"/>
        <end position="626"/>
    </location>
</feature>
<dbReference type="Proteomes" id="UP000007110">
    <property type="component" value="Unassembled WGS sequence"/>
</dbReference>
<dbReference type="FunFam" id="3.30.160.60:FF:002981">
    <property type="entry name" value="Uncharacterized protein"/>
    <property type="match status" value="1"/>
</dbReference>